<organism evidence="7">
    <name type="scientific">mine drainage metagenome</name>
    <dbReference type="NCBI Taxonomy" id="410659"/>
    <lineage>
        <taxon>unclassified sequences</taxon>
        <taxon>metagenomes</taxon>
        <taxon>ecological metagenomes</taxon>
    </lineage>
</organism>
<feature type="domain" description="NADH:quinone oxidoreductase/Mrp antiporter transmembrane" evidence="6">
    <location>
        <begin position="123"/>
        <end position="249"/>
    </location>
</feature>
<comment type="subcellular location">
    <subcellularLocation>
        <location evidence="1">Membrane</location>
        <topology evidence="1">Multi-pass membrane protein</topology>
    </subcellularLocation>
</comment>
<feature type="transmembrane region" description="Helical" evidence="5">
    <location>
        <begin position="158"/>
        <end position="181"/>
    </location>
</feature>
<sequence>MSWNDVVTLLPELYLTGAICVLLLLDAFSGARHRGAVHWLSMLVLVVTALLVVAGHHATRSRPSTACTSATRWPRSSSCSRCCRWRLVFVYGESYLCERKVAIGEFHTLMLFGLLGIMLLVSAGNLVMVYLGVELVTLSSYALVALDRDSPRSTEAAMKYFVLGALASGLLLYGMSMLYGATGTLDLAGIASTLPFTPHHTLAVFGLVFLITGIAFKFGAAPFHMWLPDVYEGSPTPVTAFVASAPNAGRSRHGAASA</sequence>
<feature type="transmembrane region" description="Helical" evidence="5">
    <location>
        <begin position="12"/>
        <end position="30"/>
    </location>
</feature>
<feature type="transmembrane region" description="Helical" evidence="5">
    <location>
        <begin position="36"/>
        <end position="54"/>
    </location>
</feature>
<gene>
    <name evidence="7" type="ORF">B2A_00358</name>
</gene>
<evidence type="ECO:0000256" key="4">
    <source>
        <dbReference type="ARBA" id="ARBA00023136"/>
    </source>
</evidence>
<evidence type="ECO:0000256" key="3">
    <source>
        <dbReference type="ARBA" id="ARBA00022989"/>
    </source>
</evidence>
<keyword evidence="4 5" id="KW-0472">Membrane</keyword>
<reference evidence="7" key="2">
    <citation type="journal article" date="2014" name="ISME J.">
        <title>Microbial stratification in low pH oxic and suboxic macroscopic growths along an acid mine drainage.</title>
        <authorList>
            <person name="Mendez-Garcia C."/>
            <person name="Mesa V."/>
            <person name="Sprenger R.R."/>
            <person name="Richter M."/>
            <person name="Diez M.S."/>
            <person name="Solano J."/>
            <person name="Bargiela R."/>
            <person name="Golyshina O.V."/>
            <person name="Manteca A."/>
            <person name="Ramos J.L."/>
            <person name="Gallego J.R."/>
            <person name="Llorente I."/>
            <person name="Martins Dos Santos V.A."/>
            <person name="Jensen O.N."/>
            <person name="Pelaez A.I."/>
            <person name="Sanchez J."/>
            <person name="Ferrer M."/>
        </authorList>
    </citation>
    <scope>NUCLEOTIDE SEQUENCE</scope>
</reference>
<proteinExistence type="predicted"/>
<keyword evidence="2 5" id="KW-0812">Transmembrane</keyword>
<dbReference type="PANTHER" id="PTHR22773">
    <property type="entry name" value="NADH DEHYDROGENASE"/>
    <property type="match status" value="1"/>
</dbReference>
<dbReference type="AlphaFoldDB" id="T1BG45"/>
<feature type="transmembrane region" description="Helical" evidence="5">
    <location>
        <begin position="201"/>
        <end position="220"/>
    </location>
</feature>
<accession>T1BG45</accession>
<evidence type="ECO:0000259" key="6">
    <source>
        <dbReference type="Pfam" id="PF00361"/>
    </source>
</evidence>
<evidence type="ECO:0000256" key="1">
    <source>
        <dbReference type="ARBA" id="ARBA00004141"/>
    </source>
</evidence>
<dbReference type="Pfam" id="PF00361">
    <property type="entry name" value="Proton_antipo_M"/>
    <property type="match status" value="1"/>
</dbReference>
<evidence type="ECO:0000256" key="5">
    <source>
        <dbReference type="SAM" id="Phobius"/>
    </source>
</evidence>
<evidence type="ECO:0000313" key="7">
    <source>
        <dbReference type="EMBL" id="EQD68602.1"/>
    </source>
</evidence>
<protein>
    <submittedName>
        <fullName evidence="7">NADH dehydrogenase subunit N</fullName>
    </submittedName>
</protein>
<name>T1BG45_9ZZZZ</name>
<keyword evidence="3 5" id="KW-1133">Transmembrane helix</keyword>
<dbReference type="EMBL" id="AUZZ01000282">
    <property type="protein sequence ID" value="EQD68602.1"/>
    <property type="molecule type" value="Genomic_DNA"/>
</dbReference>
<comment type="caution">
    <text evidence="7">The sequence shown here is derived from an EMBL/GenBank/DDBJ whole genome shotgun (WGS) entry which is preliminary data.</text>
</comment>
<dbReference type="InterPro" id="IPR001750">
    <property type="entry name" value="ND/Mrp_TM"/>
</dbReference>
<reference evidence="7" key="1">
    <citation type="submission" date="2013-08" db="EMBL/GenBank/DDBJ databases">
        <authorList>
            <person name="Mendez C."/>
            <person name="Richter M."/>
            <person name="Ferrer M."/>
            <person name="Sanchez J."/>
        </authorList>
    </citation>
    <scope>NUCLEOTIDE SEQUENCE</scope>
</reference>
<dbReference type="GO" id="GO:0016020">
    <property type="term" value="C:membrane"/>
    <property type="evidence" value="ECO:0007669"/>
    <property type="project" value="UniProtKB-SubCell"/>
</dbReference>
<evidence type="ECO:0000256" key="2">
    <source>
        <dbReference type="ARBA" id="ARBA00022692"/>
    </source>
</evidence>
<feature type="transmembrane region" description="Helical" evidence="5">
    <location>
        <begin position="101"/>
        <end position="121"/>
    </location>
</feature>